<feature type="domain" description="CATSPERG N-terminal" evidence="3">
    <location>
        <begin position="51"/>
        <end position="98"/>
    </location>
</feature>
<dbReference type="Ensembl" id="ENSPTXT00000028473.1">
    <property type="protein sequence ID" value="ENSPTXP00000027631.1"/>
    <property type="gene ID" value="ENSPTXG00000019027.1"/>
</dbReference>
<sequence>MLEMSPDTRNILSYVVDMKLDVGQKYIHGFCSSFSKPLRLRDMLFSVSPDSATCDSEEVCRMFWFVPMPFMNGSVMHRVLVKSNGLGIPVYNRMFDMNIHGFMEPSDLYRWRDVFSLNDPSRPLWATYRQAPVLILGGIPEKKIVVISDTNFDTYDLIEVNREREKMTTIKNCNTTKSHGAAGSAPFPARNEISPPPL</sequence>
<dbReference type="GeneTree" id="ENSGT00390000014139"/>
<evidence type="ECO:0000313" key="5">
    <source>
        <dbReference type="Proteomes" id="UP000472273"/>
    </source>
</evidence>
<feature type="region of interest" description="Disordered" evidence="1">
    <location>
        <begin position="174"/>
        <end position="198"/>
    </location>
</feature>
<dbReference type="PANTHER" id="PTHR14327:SF1">
    <property type="entry name" value="CATION CHANNEL SPERM-ASSOCIATED AUXILIARY SUBUNIT GAMMA"/>
    <property type="match status" value="1"/>
</dbReference>
<protein>
    <submittedName>
        <fullName evidence="4">Uncharacterized protein</fullName>
    </submittedName>
</protein>
<feature type="domain" description="CATSPERG beta-propeller" evidence="2">
    <location>
        <begin position="116"/>
        <end position="161"/>
    </location>
</feature>
<dbReference type="GO" id="GO:0036128">
    <property type="term" value="C:CatSper complex"/>
    <property type="evidence" value="ECO:0007669"/>
    <property type="project" value="InterPro"/>
</dbReference>
<evidence type="ECO:0000259" key="3">
    <source>
        <dbReference type="Pfam" id="PF22840"/>
    </source>
</evidence>
<evidence type="ECO:0000259" key="2">
    <source>
        <dbReference type="Pfam" id="PF15064"/>
    </source>
</evidence>
<dbReference type="Pfam" id="PF15064">
    <property type="entry name" value="CATSPERG_beta-prop"/>
    <property type="match status" value="1"/>
</dbReference>
<evidence type="ECO:0000313" key="4">
    <source>
        <dbReference type="Ensembl" id="ENSPTXP00000027631.1"/>
    </source>
</evidence>
<dbReference type="InterPro" id="IPR028246">
    <property type="entry name" value="CATSPERG"/>
</dbReference>
<dbReference type="InterPro" id="IPR053871">
    <property type="entry name" value="CATSPERG_beta-prop"/>
</dbReference>
<dbReference type="InterPro" id="IPR053872">
    <property type="entry name" value="CATSPERG_N"/>
</dbReference>
<keyword evidence="5" id="KW-1185">Reference proteome</keyword>
<dbReference type="Pfam" id="PF22840">
    <property type="entry name" value="CATSPERG_NTD"/>
    <property type="match status" value="1"/>
</dbReference>
<dbReference type="Proteomes" id="UP000472273">
    <property type="component" value="Unplaced"/>
</dbReference>
<reference evidence="4" key="2">
    <citation type="submission" date="2025-09" db="UniProtKB">
        <authorList>
            <consortium name="Ensembl"/>
        </authorList>
    </citation>
    <scope>IDENTIFICATION</scope>
</reference>
<accession>A0A670ZXI0</accession>
<proteinExistence type="predicted"/>
<name>A0A670ZXI0_PSETE</name>
<evidence type="ECO:0000256" key="1">
    <source>
        <dbReference type="SAM" id="MobiDB-lite"/>
    </source>
</evidence>
<dbReference type="AlphaFoldDB" id="A0A670ZXI0"/>
<organism evidence="4 5">
    <name type="scientific">Pseudonaja textilis</name>
    <name type="common">Eastern brown snake</name>
    <dbReference type="NCBI Taxonomy" id="8673"/>
    <lineage>
        <taxon>Eukaryota</taxon>
        <taxon>Metazoa</taxon>
        <taxon>Chordata</taxon>
        <taxon>Craniata</taxon>
        <taxon>Vertebrata</taxon>
        <taxon>Euteleostomi</taxon>
        <taxon>Lepidosauria</taxon>
        <taxon>Squamata</taxon>
        <taxon>Bifurcata</taxon>
        <taxon>Unidentata</taxon>
        <taxon>Episquamata</taxon>
        <taxon>Toxicofera</taxon>
        <taxon>Serpentes</taxon>
        <taxon>Colubroidea</taxon>
        <taxon>Elapidae</taxon>
        <taxon>Hydrophiinae</taxon>
        <taxon>Pseudonaja</taxon>
    </lineage>
</organism>
<dbReference type="PANTHER" id="PTHR14327">
    <property type="entry name" value="CATION CHANNEL SPERM-ASSOCIATED PROTEIN SUBUNIT GAMMA"/>
    <property type="match status" value="1"/>
</dbReference>
<dbReference type="GO" id="GO:0097228">
    <property type="term" value="C:sperm principal piece"/>
    <property type="evidence" value="ECO:0007669"/>
    <property type="project" value="InterPro"/>
</dbReference>
<reference evidence="4" key="1">
    <citation type="submission" date="2025-08" db="UniProtKB">
        <authorList>
            <consortium name="Ensembl"/>
        </authorList>
    </citation>
    <scope>IDENTIFICATION</scope>
</reference>